<reference evidence="1" key="1">
    <citation type="submission" date="2022-06" db="EMBL/GenBank/DDBJ databases">
        <title>Phylogenomic reconstructions and comparative analyses of Kickxellomycotina fungi.</title>
        <authorList>
            <person name="Reynolds N.K."/>
            <person name="Stajich J.E."/>
            <person name="Barry K."/>
            <person name="Grigoriev I.V."/>
            <person name="Crous P."/>
            <person name="Smith M.E."/>
        </authorList>
    </citation>
    <scope>NUCLEOTIDE SEQUENCE</scope>
    <source>
        <strain evidence="1">RSA 2271</strain>
    </source>
</reference>
<accession>A0ACC1HH52</accession>
<sequence>MISDGLSDQSNAGPCLAIGGNSHSAAGDSGATAQSRSQSQPQLPPCNSNNGDNPSPNSRQRRRKRPGNTKNKSSDRRTDQINPATSSPQGSATANSSGRGLRRGQHREGKGRQQQYVETDRGKAEAPRNASSKIAISGGRFFSGSLTTSNSHQGQDHNDGCDRHRSHHGGRPPRSERPATPPSPGADLMTRQTHQLKHNTYECMVCCENIYQRQSTWSCENCWAIFHLRCIRTWARSSTTKPDQPSAPNSNNHGEEAQWRCPGCQFKRTKVPSDYWCFCGKVSNPVYYGRRQTNAPHSCEGVCGKLRGEGCPHTCPLLCHPGPCPPCTDMAPPVRCFCGRRLFERRCGRGLDDKNLGLIAISCGEVCERELACGKHKCDKVCHEGACPPCLVEEEQMCYCGRESRNGTCGNGVLKSTWIEGRTGKDQDEQHQEQAGVEEGGESWRLASGHYSCGRVCGMYYRCCVHRCELACHPHQQPGKFLRCPLDPANVSTCACGKANLKSDLGVQRKSCTDPVPTCQGTCDRVKKDTCGHRCEAPCHNGPCPPCPRSVDLSCLCGKAKQTVLCSDVAEIRGTIRCNNVCDKLRVCGKHKCRVVCCPSSHTDVEGEVIPTLDLPASYITDPHRCELVCGKKLQCGNHFCQMPCHKGRCSPCLEASFDELACPCGRTRLYPPIRCGTAPPRCRFPCTIARECSHIDRVSHECHPEDVPCPPCPVLCTKTCRCSKSEVRNVPCYRKQPQCSERCGKLLPCGGHRCQRVCHSPDEPCLGGGCSVNSSAGNWSDAPRCPHRCMKPRSLCGHPCTLQCHAPSKCSESEPCQAVVTKCCECGRIRIKDVCGVSSASGGDGIRHIHCDQACKIAQRNRALASALGLDHRLEDPLDGVAPNYSDELVDFARANLDWVRGVERRALEFIADGEAEGEGGAPRGGRMVLQFPPCKAAFRAFLHGLAEHYGCLSESVDPEPHRCVWWTRQRSQSSVPIVPVSEVAAKAIGGLRPTNGTLRLQQTHSASLSHGIDPKHRLTSLASKDLSRIPNVVLLRGLRIGMTYDELVPLLGRAIGQGSSGWATQHGRDVVFKLRWINDEDAAMWSSDYRAERQALMSADEHANILRRWAKAIDSRLVFDGDVSQVTCAVVDYPKFVWPVAVRDTKITIECPELKVISPPTTSISNNGGATQQHVAAPDAPKTSASALLGSVTSNAAVEDKNDRDTAASAWSNPFAELGKLVADLEEGSLPFKGESSLSNDDKPLPTTGAVEAEVLESWEDQPI</sequence>
<evidence type="ECO:0000313" key="2">
    <source>
        <dbReference type="Proteomes" id="UP001145114"/>
    </source>
</evidence>
<gene>
    <name evidence="1" type="primary">FAP1</name>
    <name evidence="1" type="ORF">EV182_000790</name>
</gene>
<dbReference type="EMBL" id="JAMZIH010005206">
    <property type="protein sequence ID" value="KAJ1675681.1"/>
    <property type="molecule type" value="Genomic_DNA"/>
</dbReference>
<proteinExistence type="predicted"/>
<protein>
    <submittedName>
        <fullName evidence="1">FKBP12-associated protein</fullName>
    </submittedName>
</protein>
<comment type="caution">
    <text evidence="1">The sequence shown here is derived from an EMBL/GenBank/DDBJ whole genome shotgun (WGS) entry which is preliminary data.</text>
</comment>
<organism evidence="1 2">
    <name type="scientific">Spiromyces aspiralis</name>
    <dbReference type="NCBI Taxonomy" id="68401"/>
    <lineage>
        <taxon>Eukaryota</taxon>
        <taxon>Fungi</taxon>
        <taxon>Fungi incertae sedis</taxon>
        <taxon>Zoopagomycota</taxon>
        <taxon>Kickxellomycotina</taxon>
        <taxon>Kickxellomycetes</taxon>
        <taxon>Kickxellales</taxon>
        <taxon>Kickxellaceae</taxon>
        <taxon>Spiromyces</taxon>
    </lineage>
</organism>
<name>A0ACC1HH52_9FUNG</name>
<keyword evidence="2" id="KW-1185">Reference proteome</keyword>
<evidence type="ECO:0000313" key="1">
    <source>
        <dbReference type="EMBL" id="KAJ1675681.1"/>
    </source>
</evidence>
<dbReference type="Proteomes" id="UP001145114">
    <property type="component" value="Unassembled WGS sequence"/>
</dbReference>